<name>A0A4S8KM23_DENBC</name>
<sequence>MRSYELSRECEKTNSGPVQVNMGRRDQGTRTLAPKHAPMPNARDVIVDTEFSRSFPKWQRALALFAVIATIRPSVDAKRNRYIVPGAPWYDTDGNVLSAHAGGIVEHDGKWYWFGQNERAEDKDLFSGTCSYHPHIFWILTIRPTGCTPNRHQRLFLLRPSQLGF</sequence>
<reference evidence="2 3" key="1">
    <citation type="journal article" date="2019" name="Nat. Ecol. Evol.">
        <title>Megaphylogeny resolves global patterns of mushroom evolution.</title>
        <authorList>
            <person name="Varga T."/>
            <person name="Krizsan K."/>
            <person name="Foldi C."/>
            <person name="Dima B."/>
            <person name="Sanchez-Garcia M."/>
            <person name="Sanchez-Ramirez S."/>
            <person name="Szollosi G.J."/>
            <person name="Szarkandi J.G."/>
            <person name="Papp V."/>
            <person name="Albert L."/>
            <person name="Andreopoulos W."/>
            <person name="Angelini C."/>
            <person name="Antonin V."/>
            <person name="Barry K.W."/>
            <person name="Bougher N.L."/>
            <person name="Buchanan P."/>
            <person name="Buyck B."/>
            <person name="Bense V."/>
            <person name="Catcheside P."/>
            <person name="Chovatia M."/>
            <person name="Cooper J."/>
            <person name="Damon W."/>
            <person name="Desjardin D."/>
            <person name="Finy P."/>
            <person name="Geml J."/>
            <person name="Haridas S."/>
            <person name="Hughes K."/>
            <person name="Justo A."/>
            <person name="Karasinski D."/>
            <person name="Kautmanova I."/>
            <person name="Kiss B."/>
            <person name="Kocsube S."/>
            <person name="Kotiranta H."/>
            <person name="LaButti K.M."/>
            <person name="Lechner B.E."/>
            <person name="Liimatainen K."/>
            <person name="Lipzen A."/>
            <person name="Lukacs Z."/>
            <person name="Mihaltcheva S."/>
            <person name="Morgado L.N."/>
            <person name="Niskanen T."/>
            <person name="Noordeloos M.E."/>
            <person name="Ohm R.A."/>
            <person name="Ortiz-Santana B."/>
            <person name="Ovrebo C."/>
            <person name="Racz N."/>
            <person name="Riley R."/>
            <person name="Savchenko A."/>
            <person name="Shiryaev A."/>
            <person name="Soop K."/>
            <person name="Spirin V."/>
            <person name="Szebenyi C."/>
            <person name="Tomsovsky M."/>
            <person name="Tulloss R.E."/>
            <person name="Uehling J."/>
            <person name="Grigoriev I.V."/>
            <person name="Vagvolgyi C."/>
            <person name="Papp T."/>
            <person name="Martin F.M."/>
            <person name="Miettinen O."/>
            <person name="Hibbett D.S."/>
            <person name="Nagy L.G."/>
        </authorList>
    </citation>
    <scope>NUCLEOTIDE SEQUENCE [LARGE SCALE GENOMIC DNA]</scope>
    <source>
        <strain evidence="2 3">CBS 962.96</strain>
    </source>
</reference>
<accession>A0A4S8KM23</accession>
<dbReference type="InterPro" id="IPR023296">
    <property type="entry name" value="Glyco_hydro_beta-prop_sf"/>
</dbReference>
<dbReference type="AlphaFoldDB" id="A0A4S8KM23"/>
<gene>
    <name evidence="2" type="ORF">K435DRAFT_879470</name>
</gene>
<organism evidence="2 3">
    <name type="scientific">Dendrothele bispora (strain CBS 962.96)</name>
    <dbReference type="NCBI Taxonomy" id="1314807"/>
    <lineage>
        <taxon>Eukaryota</taxon>
        <taxon>Fungi</taxon>
        <taxon>Dikarya</taxon>
        <taxon>Basidiomycota</taxon>
        <taxon>Agaricomycotina</taxon>
        <taxon>Agaricomycetes</taxon>
        <taxon>Agaricomycetidae</taxon>
        <taxon>Agaricales</taxon>
        <taxon>Agaricales incertae sedis</taxon>
        <taxon>Dendrothele</taxon>
    </lineage>
</organism>
<protein>
    <submittedName>
        <fullName evidence="2">Uncharacterized protein</fullName>
    </submittedName>
</protein>
<dbReference type="Gene3D" id="2.115.10.20">
    <property type="entry name" value="Glycosyl hydrolase domain, family 43"/>
    <property type="match status" value="1"/>
</dbReference>
<keyword evidence="3" id="KW-1185">Reference proteome</keyword>
<dbReference type="Proteomes" id="UP000297245">
    <property type="component" value="Unassembled WGS sequence"/>
</dbReference>
<evidence type="ECO:0000313" key="3">
    <source>
        <dbReference type="Proteomes" id="UP000297245"/>
    </source>
</evidence>
<evidence type="ECO:0000313" key="2">
    <source>
        <dbReference type="EMBL" id="THU76258.1"/>
    </source>
</evidence>
<feature type="region of interest" description="Disordered" evidence="1">
    <location>
        <begin position="1"/>
        <end position="37"/>
    </location>
</feature>
<dbReference type="OrthoDB" id="5211809at2759"/>
<feature type="compositionally biased region" description="Basic and acidic residues" evidence="1">
    <location>
        <begin position="1"/>
        <end position="12"/>
    </location>
</feature>
<evidence type="ECO:0000256" key="1">
    <source>
        <dbReference type="SAM" id="MobiDB-lite"/>
    </source>
</evidence>
<proteinExistence type="predicted"/>
<dbReference type="EMBL" id="ML181039">
    <property type="protein sequence ID" value="THU76258.1"/>
    <property type="molecule type" value="Genomic_DNA"/>
</dbReference>